<accession>A0ABQ6I4T8</accession>
<feature type="domain" description="Aminoglycoside phosphotransferase" evidence="2">
    <location>
        <begin position="36"/>
        <end position="93"/>
    </location>
</feature>
<evidence type="ECO:0000313" key="3">
    <source>
        <dbReference type="EMBL" id="GMA25795.1"/>
    </source>
</evidence>
<evidence type="ECO:0000256" key="1">
    <source>
        <dbReference type="SAM" id="MobiDB-lite"/>
    </source>
</evidence>
<evidence type="ECO:0000259" key="2">
    <source>
        <dbReference type="Pfam" id="PF01636"/>
    </source>
</evidence>
<dbReference type="RefSeq" id="WP_348525371.1">
    <property type="nucleotide sequence ID" value="NZ_BSUK01000001.1"/>
</dbReference>
<feature type="compositionally biased region" description="Basic residues" evidence="1">
    <location>
        <begin position="1"/>
        <end position="14"/>
    </location>
</feature>
<dbReference type="Pfam" id="PF01636">
    <property type="entry name" value="APH"/>
    <property type="match status" value="1"/>
</dbReference>
<dbReference type="SUPFAM" id="SSF56112">
    <property type="entry name" value="Protein kinase-like (PK-like)"/>
    <property type="match status" value="1"/>
</dbReference>
<keyword evidence="4" id="KW-1185">Reference proteome</keyword>
<dbReference type="EMBL" id="BSUK01000001">
    <property type="protein sequence ID" value="GMA25795.1"/>
    <property type="molecule type" value="Genomic_DNA"/>
</dbReference>
<feature type="compositionally biased region" description="Low complexity" evidence="1">
    <location>
        <begin position="15"/>
        <end position="24"/>
    </location>
</feature>
<sequence length="129" mass="13887">MGRRARRPRARRRPCLAARRPAPGQRRRAGRYRRPPDELAAVVDFGDVTGGDPASDLATAWLSFDAAGHTAFRAAYAQTGGADDATWVRARAWAASLALALLAYPDAHPLMAEVGRHAVARLSADDDPT</sequence>
<dbReference type="Proteomes" id="UP001157091">
    <property type="component" value="Unassembled WGS sequence"/>
</dbReference>
<proteinExistence type="predicted"/>
<evidence type="ECO:0000313" key="4">
    <source>
        <dbReference type="Proteomes" id="UP001157091"/>
    </source>
</evidence>
<reference evidence="4" key="1">
    <citation type="journal article" date="2019" name="Int. J. Syst. Evol. Microbiol.">
        <title>The Global Catalogue of Microorganisms (GCM) 10K type strain sequencing project: providing services to taxonomists for standard genome sequencing and annotation.</title>
        <authorList>
            <consortium name="The Broad Institute Genomics Platform"/>
            <consortium name="The Broad Institute Genome Sequencing Center for Infectious Disease"/>
            <person name="Wu L."/>
            <person name="Ma J."/>
        </authorList>
    </citation>
    <scope>NUCLEOTIDE SEQUENCE [LARGE SCALE GENOMIC DNA]</scope>
    <source>
        <strain evidence="4">NBRC 106348</strain>
    </source>
</reference>
<name>A0ABQ6I4T8_9MICO</name>
<dbReference type="InterPro" id="IPR011009">
    <property type="entry name" value="Kinase-like_dom_sf"/>
</dbReference>
<comment type="caution">
    <text evidence="3">The sequence shown here is derived from an EMBL/GenBank/DDBJ whole genome shotgun (WGS) entry which is preliminary data.</text>
</comment>
<gene>
    <name evidence="3" type="ORF">GCM10025864_35540</name>
</gene>
<dbReference type="InterPro" id="IPR002575">
    <property type="entry name" value="Aminoglycoside_PTrfase"/>
</dbReference>
<feature type="region of interest" description="Disordered" evidence="1">
    <location>
        <begin position="1"/>
        <end position="33"/>
    </location>
</feature>
<protein>
    <recommendedName>
        <fullName evidence="2">Aminoglycoside phosphotransferase domain-containing protein</fullName>
    </recommendedName>
</protein>
<organism evidence="3 4">
    <name type="scientific">Luteimicrobium album</name>
    <dbReference type="NCBI Taxonomy" id="1054550"/>
    <lineage>
        <taxon>Bacteria</taxon>
        <taxon>Bacillati</taxon>
        <taxon>Actinomycetota</taxon>
        <taxon>Actinomycetes</taxon>
        <taxon>Micrococcales</taxon>
        <taxon>Luteimicrobium</taxon>
    </lineage>
</organism>
<dbReference type="Gene3D" id="3.90.1200.10">
    <property type="match status" value="1"/>
</dbReference>